<proteinExistence type="predicted"/>
<evidence type="ECO:0000313" key="2">
    <source>
        <dbReference type="Proteomes" id="UP000232229"/>
    </source>
</evidence>
<sequence>MSYKIEDFIPLNNKEKIKKVNFESKSGKVTNIYLDYENHKSFKQLILGKQKNKTGRYQVDNEDVINKNFIKLHTEYIKTDSWFERLIPTKWILALSLLSDLQFLRRARIKYAEKRYDYLSLLDSKNDLSDLKLRRDIDEAINKFVDFLNGSHEKILAGLDENLVKLNESMPEKLFSEFSPQVKVLSKAVHDIEKELFLNRMEFKFIQVLYDSIEVINELRDSCTCEYNTKKSNNKLLRKRKGLFEYKQTKFIVEKQLKFLNIRLNKLRLEKLILIFRKRTITSQFKFELDKFYKNYSVSKEVQQDIYSELSNWKKIIRDKFKDQNQTEKKFLFSFIKSETELLKKYVVSNVHDYHKLILTGEIKYGNKNEFLSLRKHYKKQIVPVVKQAEQWMENNFKNLDINFEWFLKGSFKLSSLNMIYVKILKAINLGKKNIFISDFLHLLTSKDYEMLFETIKKINKFYPDISFIVLHSKTFTINDLNKNNKIYWLKNEELIKTSTKEFFEKNLVKICKNELGESNVFAFYKETENLIDIENRLWNVNTKKFNDSGFIFINPLEVSTEFIENNSVPINVKIIKSNKYHDKNMHFAITRNKTKIYFYSKDKNFERETETVLYFEERSISSVI</sequence>
<dbReference type="KEGG" id="mchc:CK556_03585"/>
<protein>
    <submittedName>
        <fullName evidence="1">Uncharacterized protein</fullName>
    </submittedName>
</protein>
<dbReference type="EMBL" id="CP023173">
    <property type="protein sequence ID" value="ASZ09407.1"/>
    <property type="molecule type" value="Genomic_DNA"/>
</dbReference>
<reference evidence="1 2" key="1">
    <citation type="submission" date="2017-08" db="EMBL/GenBank/DDBJ databases">
        <title>Complete Genome Sequence of Mesoplasma chauliocola.</title>
        <authorList>
            <person name="Knight T.F.Jr."/>
            <person name="Citino T."/>
        </authorList>
    </citation>
    <scope>NUCLEOTIDE SEQUENCE [LARGE SCALE GENOMIC DNA]</scope>
    <source>
        <strain evidence="1 2">CHPA-2</strain>
    </source>
</reference>
<name>A0A249SP58_9MOLU</name>
<organism evidence="1 2">
    <name type="scientific">Mesoplasma chauliocola</name>
    <dbReference type="NCBI Taxonomy" id="216427"/>
    <lineage>
        <taxon>Bacteria</taxon>
        <taxon>Bacillati</taxon>
        <taxon>Mycoplasmatota</taxon>
        <taxon>Mollicutes</taxon>
        <taxon>Entomoplasmatales</taxon>
        <taxon>Entomoplasmataceae</taxon>
        <taxon>Mesoplasma</taxon>
    </lineage>
</organism>
<dbReference type="STRING" id="1336232.GCA_000518825_01114"/>
<gene>
    <name evidence="1" type="ORF">CK556_03585</name>
</gene>
<dbReference type="Proteomes" id="UP000232229">
    <property type="component" value="Chromosome"/>
</dbReference>
<keyword evidence="2" id="KW-1185">Reference proteome</keyword>
<accession>A0A249SP58</accession>
<dbReference type="AlphaFoldDB" id="A0A249SP58"/>
<dbReference type="RefSeq" id="WP_027875523.1">
    <property type="nucleotide sequence ID" value="NZ_CP023173.1"/>
</dbReference>
<evidence type="ECO:0000313" key="1">
    <source>
        <dbReference type="EMBL" id="ASZ09407.1"/>
    </source>
</evidence>